<dbReference type="Proteomes" id="UP000034228">
    <property type="component" value="Unassembled WGS sequence"/>
</dbReference>
<name>A0A0M2V1B1_9GAMM</name>
<keyword evidence="1" id="KW-0812">Transmembrane</keyword>
<dbReference type="PANTHER" id="PTHR35867">
    <property type="entry name" value="PROTEIN RSEC"/>
    <property type="match status" value="1"/>
</dbReference>
<dbReference type="PIRSF" id="PIRSF004923">
    <property type="entry name" value="RseC"/>
    <property type="match status" value="1"/>
</dbReference>
<organism evidence="2 3">
    <name type="scientific">Arsukibacterium ikkense</name>
    <dbReference type="NCBI Taxonomy" id="336831"/>
    <lineage>
        <taxon>Bacteria</taxon>
        <taxon>Pseudomonadati</taxon>
        <taxon>Pseudomonadota</taxon>
        <taxon>Gammaproteobacteria</taxon>
        <taxon>Chromatiales</taxon>
        <taxon>Chromatiaceae</taxon>
        <taxon>Arsukibacterium</taxon>
    </lineage>
</organism>
<feature type="transmembrane region" description="Helical" evidence="1">
    <location>
        <begin position="74"/>
        <end position="100"/>
    </location>
</feature>
<protein>
    <submittedName>
        <fullName evidence="2">Sigma E positive regulator RseC/MucC</fullName>
    </submittedName>
</protein>
<keyword evidence="1" id="KW-1133">Transmembrane helix</keyword>
<evidence type="ECO:0000313" key="2">
    <source>
        <dbReference type="EMBL" id="KKO44416.1"/>
    </source>
</evidence>
<dbReference type="InterPro" id="IPR026268">
    <property type="entry name" value="RseC"/>
</dbReference>
<dbReference type="RefSeq" id="WP_046558595.1">
    <property type="nucleotide sequence ID" value="NZ_LAHO01000016.1"/>
</dbReference>
<dbReference type="OrthoDB" id="9795854at2"/>
<dbReference type="PANTHER" id="PTHR35867:SF1">
    <property type="entry name" value="PROTEIN RSEC"/>
    <property type="match status" value="1"/>
</dbReference>
<dbReference type="STRING" id="336831.WG68_15285"/>
<evidence type="ECO:0000313" key="3">
    <source>
        <dbReference type="Proteomes" id="UP000034228"/>
    </source>
</evidence>
<gene>
    <name evidence="2" type="ORF">WG68_15285</name>
</gene>
<proteinExistence type="predicted"/>
<keyword evidence="1" id="KW-0472">Membrane</keyword>
<sequence>MIEQIATVLAVESDGVWLGTTPVSTCNSCQVSNDCGSGIVAKTLTPRQSRFFVATDVPLLPGERVTVATSEQQLVLAALLVYLLPLVLLLGFALLVHFSWQATEGWLVLAAAVGAACGLAMARYYGNKMVQQQPLIITAVLPELNVQQVS</sequence>
<dbReference type="InterPro" id="IPR007359">
    <property type="entry name" value="SigmaE_reg_RseC_MucC"/>
</dbReference>
<feature type="transmembrane region" description="Helical" evidence="1">
    <location>
        <begin position="106"/>
        <end position="125"/>
    </location>
</feature>
<dbReference type="EMBL" id="LAHO01000016">
    <property type="protein sequence ID" value="KKO44416.1"/>
    <property type="molecule type" value="Genomic_DNA"/>
</dbReference>
<dbReference type="AlphaFoldDB" id="A0A0M2V1B1"/>
<accession>A0A0M2V1B1</accession>
<comment type="caution">
    <text evidence="2">The sequence shown here is derived from an EMBL/GenBank/DDBJ whole genome shotgun (WGS) entry which is preliminary data.</text>
</comment>
<keyword evidence="3" id="KW-1185">Reference proteome</keyword>
<evidence type="ECO:0000256" key="1">
    <source>
        <dbReference type="SAM" id="Phobius"/>
    </source>
</evidence>
<dbReference type="Pfam" id="PF04246">
    <property type="entry name" value="RseC_MucC"/>
    <property type="match status" value="1"/>
</dbReference>
<reference evidence="2 3" key="1">
    <citation type="submission" date="2015-03" db="EMBL/GenBank/DDBJ databases">
        <title>Draft genome sequences of two protease-producing strains of Arsukibacterium isolated from two cold and alkaline environments.</title>
        <authorList>
            <person name="Lylloff J.E."/>
            <person name="Skov L.B."/>
            <person name="Jepsen M."/>
            <person name="Hallin P.F."/>
            <person name="Sorensen S.J."/>
            <person name="Stougaard P."/>
            <person name="Glaring M.A."/>
        </authorList>
    </citation>
    <scope>NUCLEOTIDE SEQUENCE [LARGE SCALE GENOMIC DNA]</scope>
    <source>
        <strain evidence="2 3">GCM72</strain>
    </source>
</reference>